<sequence length="161" mass="18539">MSESWQDSTRVSSVSIADRLETVKSLKEDALELYEIAKDKATGEHYLHYAYLHRNFAAVGPEAGQEEIFHQLMPLASDDVLGIMFSDAAYEYPGHWSKPFLRNGPDGDYVWFDPSYADQEAENEAIGRDIEEQLRLFKQAGELSQEEVRKLLERLDRHDKE</sequence>
<evidence type="ECO:0000313" key="2">
    <source>
        <dbReference type="Proteomes" id="UP000730618"/>
    </source>
</evidence>
<reference evidence="1 2" key="1">
    <citation type="submission" date="2021-06" db="EMBL/GenBank/DDBJ databases">
        <authorList>
            <person name="Criscuolo A."/>
        </authorList>
    </citation>
    <scope>NUCLEOTIDE SEQUENCE [LARGE SCALE GENOMIC DNA]</scope>
    <source>
        <strain evidence="2">CIP 111802</strain>
    </source>
</reference>
<comment type="caution">
    <text evidence="1">The sequence shown here is derived from an EMBL/GenBank/DDBJ whole genome shotgun (WGS) entry which is preliminary data.</text>
</comment>
<organism evidence="1 2">
    <name type="scientific">Paenibacillus allorhizosphaerae</name>
    <dbReference type="NCBI Taxonomy" id="2849866"/>
    <lineage>
        <taxon>Bacteria</taxon>
        <taxon>Bacillati</taxon>
        <taxon>Bacillota</taxon>
        <taxon>Bacilli</taxon>
        <taxon>Bacillales</taxon>
        <taxon>Paenibacillaceae</taxon>
        <taxon>Paenibacillus</taxon>
    </lineage>
</organism>
<dbReference type="EMBL" id="CAJVCE010000003">
    <property type="protein sequence ID" value="CAG7629719.1"/>
    <property type="molecule type" value="Genomic_DNA"/>
</dbReference>
<keyword evidence="2" id="KW-1185">Reference proteome</keyword>
<dbReference type="RefSeq" id="WP_218097906.1">
    <property type="nucleotide sequence ID" value="NZ_CAJVCE010000003.1"/>
</dbReference>
<proteinExistence type="predicted"/>
<evidence type="ECO:0000313" key="1">
    <source>
        <dbReference type="EMBL" id="CAG7629719.1"/>
    </source>
</evidence>
<dbReference type="Proteomes" id="UP000730618">
    <property type="component" value="Unassembled WGS sequence"/>
</dbReference>
<gene>
    <name evidence="1" type="ORF">PAECIP111802_01582</name>
</gene>
<name>A0ABN7TFE3_9BACL</name>
<protein>
    <submittedName>
        <fullName evidence="1">Uncharacterized protein</fullName>
    </submittedName>
</protein>
<accession>A0ABN7TFE3</accession>